<gene>
    <name evidence="2" type="ORF">PBY51_024252</name>
</gene>
<proteinExistence type="predicted"/>
<reference evidence="2 3" key="1">
    <citation type="journal article" date="2023" name="Genes (Basel)">
        <title>Chromosome-Level Genome Assembly and Circadian Gene Repertoire of the Patagonia Blennie Eleginops maclovinus-The Closest Ancestral Proxy of Antarctic Cryonotothenioids.</title>
        <authorList>
            <person name="Cheng C.C."/>
            <person name="Rivera-Colon A.G."/>
            <person name="Minhas B.F."/>
            <person name="Wilson L."/>
            <person name="Rayamajhi N."/>
            <person name="Vargas-Chacoff L."/>
            <person name="Catchen J.M."/>
        </authorList>
    </citation>
    <scope>NUCLEOTIDE SEQUENCE [LARGE SCALE GENOMIC DNA]</scope>
    <source>
        <strain evidence="2">JMC-PN-2008</strain>
    </source>
</reference>
<accession>A0AAN7Y0M3</accession>
<evidence type="ECO:0000313" key="3">
    <source>
        <dbReference type="Proteomes" id="UP001346869"/>
    </source>
</evidence>
<organism evidence="2 3">
    <name type="scientific">Eleginops maclovinus</name>
    <name type="common">Patagonian blennie</name>
    <name type="synonym">Eleginus maclovinus</name>
    <dbReference type="NCBI Taxonomy" id="56733"/>
    <lineage>
        <taxon>Eukaryota</taxon>
        <taxon>Metazoa</taxon>
        <taxon>Chordata</taxon>
        <taxon>Craniata</taxon>
        <taxon>Vertebrata</taxon>
        <taxon>Euteleostomi</taxon>
        <taxon>Actinopterygii</taxon>
        <taxon>Neopterygii</taxon>
        <taxon>Teleostei</taxon>
        <taxon>Neoteleostei</taxon>
        <taxon>Acanthomorphata</taxon>
        <taxon>Eupercaria</taxon>
        <taxon>Perciformes</taxon>
        <taxon>Notothenioidei</taxon>
        <taxon>Eleginopidae</taxon>
        <taxon>Eleginops</taxon>
    </lineage>
</organism>
<name>A0AAN7Y0M3_ELEMC</name>
<sequence>MSFDLPYLAFPSPLCDTLSLVLKEPNIPLPVYSQPSCPSSLPGSCVNPTIPTPHLFPPGLPTPRSPHSRSSYPGLGSPRPCLSFSLPSPLLCLPQPQPSAQCSRGEPARNAVALDVLSKP</sequence>
<evidence type="ECO:0000313" key="2">
    <source>
        <dbReference type="EMBL" id="KAK5869545.1"/>
    </source>
</evidence>
<keyword evidence="3" id="KW-1185">Reference proteome</keyword>
<reference evidence="2 3" key="2">
    <citation type="journal article" date="2023" name="Mol. Biol. Evol.">
        <title>Genomics of Secondarily Temperate Adaptation in the Only Non-Antarctic Icefish.</title>
        <authorList>
            <person name="Rivera-Colon A.G."/>
            <person name="Rayamajhi N."/>
            <person name="Minhas B.F."/>
            <person name="Madrigal G."/>
            <person name="Bilyk K.T."/>
            <person name="Yoon V."/>
            <person name="Hune M."/>
            <person name="Gregory S."/>
            <person name="Cheng C.H.C."/>
            <person name="Catchen J.M."/>
        </authorList>
    </citation>
    <scope>NUCLEOTIDE SEQUENCE [LARGE SCALE GENOMIC DNA]</scope>
    <source>
        <strain evidence="2">JMC-PN-2008</strain>
    </source>
</reference>
<evidence type="ECO:0000256" key="1">
    <source>
        <dbReference type="SAM" id="MobiDB-lite"/>
    </source>
</evidence>
<dbReference type="AlphaFoldDB" id="A0AAN7Y0M3"/>
<comment type="caution">
    <text evidence="2">The sequence shown here is derived from an EMBL/GenBank/DDBJ whole genome shotgun (WGS) entry which is preliminary data.</text>
</comment>
<protein>
    <submittedName>
        <fullName evidence="2">Uncharacterized protein</fullName>
    </submittedName>
</protein>
<feature type="compositionally biased region" description="Pro residues" evidence="1">
    <location>
        <begin position="55"/>
        <end position="64"/>
    </location>
</feature>
<dbReference type="Proteomes" id="UP001346869">
    <property type="component" value="Unassembled WGS sequence"/>
</dbReference>
<dbReference type="EMBL" id="JAUZQC010000006">
    <property type="protein sequence ID" value="KAK5869545.1"/>
    <property type="molecule type" value="Genomic_DNA"/>
</dbReference>
<feature type="region of interest" description="Disordered" evidence="1">
    <location>
        <begin position="55"/>
        <end position="75"/>
    </location>
</feature>